<name>A0A6G0XJ54_9STRA</name>
<proteinExistence type="inferred from homology"/>
<dbReference type="VEuPathDB" id="FungiDB:AeMF1_014141"/>
<dbReference type="Pfam" id="PF03647">
    <property type="entry name" value="Tmemb_14"/>
    <property type="match status" value="1"/>
</dbReference>
<evidence type="ECO:0000256" key="4">
    <source>
        <dbReference type="ARBA" id="ARBA00022989"/>
    </source>
</evidence>
<organism evidence="7 8">
    <name type="scientific">Aphanomyces euteiches</name>
    <dbReference type="NCBI Taxonomy" id="100861"/>
    <lineage>
        <taxon>Eukaryota</taxon>
        <taxon>Sar</taxon>
        <taxon>Stramenopiles</taxon>
        <taxon>Oomycota</taxon>
        <taxon>Saprolegniomycetes</taxon>
        <taxon>Saprolegniales</taxon>
        <taxon>Verrucalvaceae</taxon>
        <taxon>Aphanomyces</taxon>
    </lineage>
</organism>
<reference evidence="7 8" key="1">
    <citation type="submission" date="2019-07" db="EMBL/GenBank/DDBJ databases">
        <title>Genomics analysis of Aphanomyces spp. identifies a new class of oomycete effector associated with host adaptation.</title>
        <authorList>
            <person name="Gaulin E."/>
        </authorList>
    </citation>
    <scope>NUCLEOTIDE SEQUENCE [LARGE SCALE GENOMIC DNA]</scope>
    <source>
        <strain evidence="7 8">ATCC 201684</strain>
    </source>
</reference>
<feature type="transmembrane region" description="Helical" evidence="6">
    <location>
        <begin position="29"/>
        <end position="49"/>
    </location>
</feature>
<evidence type="ECO:0000256" key="1">
    <source>
        <dbReference type="ARBA" id="ARBA00004370"/>
    </source>
</evidence>
<dbReference type="PANTHER" id="PTHR12668:SF43">
    <property type="entry name" value="TRANSMEMBRANE PROTEIN 14 HOMOLOG"/>
    <property type="match status" value="1"/>
</dbReference>
<protein>
    <recommendedName>
        <fullName evidence="9">Transmembrane protein 14C</fullName>
    </recommendedName>
</protein>
<dbReference type="InterPro" id="IPR005349">
    <property type="entry name" value="TMEM14"/>
</dbReference>
<accession>A0A6G0XJ54</accession>
<feature type="transmembrane region" description="Helical" evidence="6">
    <location>
        <begin position="61"/>
        <end position="81"/>
    </location>
</feature>
<dbReference type="EMBL" id="VJMJ01000053">
    <property type="protein sequence ID" value="KAF0740317.1"/>
    <property type="molecule type" value="Genomic_DNA"/>
</dbReference>
<dbReference type="GO" id="GO:0016020">
    <property type="term" value="C:membrane"/>
    <property type="evidence" value="ECO:0007669"/>
    <property type="project" value="UniProtKB-SubCell"/>
</dbReference>
<keyword evidence="5 6" id="KW-0472">Membrane</keyword>
<gene>
    <name evidence="7" type="ORF">Ae201684_004316</name>
</gene>
<dbReference type="PANTHER" id="PTHR12668">
    <property type="entry name" value="TRANSMEMBRANE PROTEIN 14, 15"/>
    <property type="match status" value="1"/>
</dbReference>
<dbReference type="Proteomes" id="UP000481153">
    <property type="component" value="Unassembled WGS sequence"/>
</dbReference>
<evidence type="ECO:0000256" key="6">
    <source>
        <dbReference type="SAM" id="Phobius"/>
    </source>
</evidence>
<evidence type="ECO:0000313" key="8">
    <source>
        <dbReference type="Proteomes" id="UP000481153"/>
    </source>
</evidence>
<feature type="transmembrane region" description="Helical" evidence="6">
    <location>
        <begin position="7"/>
        <end position="23"/>
    </location>
</feature>
<keyword evidence="3 6" id="KW-0812">Transmembrane</keyword>
<keyword evidence="4 6" id="KW-1133">Transmembrane helix</keyword>
<feature type="transmembrane region" description="Helical" evidence="6">
    <location>
        <begin position="87"/>
        <end position="109"/>
    </location>
</feature>
<sequence>MYDFCLTLPYGAGIAIGGIVGYVNSGSSASLTAGVGAGSLLLLLGYASYQEYLSSPVVSKKWSGLSLIISAALSVVMGLRYQKTNNFLPAGLIAGTSVGMSLFYVSILLKSNKANYKKN</sequence>
<comment type="similarity">
    <text evidence="2">Belongs to the TMEM14 family.</text>
</comment>
<evidence type="ECO:0000313" key="7">
    <source>
        <dbReference type="EMBL" id="KAF0740317.1"/>
    </source>
</evidence>
<comment type="caution">
    <text evidence="7">The sequence shown here is derived from an EMBL/GenBank/DDBJ whole genome shotgun (WGS) entry which is preliminary data.</text>
</comment>
<evidence type="ECO:0000256" key="5">
    <source>
        <dbReference type="ARBA" id="ARBA00023136"/>
    </source>
</evidence>
<comment type="subcellular location">
    <subcellularLocation>
        <location evidence="1">Membrane</location>
    </subcellularLocation>
</comment>
<dbReference type="Gene3D" id="1.10.10.1740">
    <property type="entry name" value="Transmembrane protein 14-like"/>
    <property type="match status" value="1"/>
</dbReference>
<evidence type="ECO:0000256" key="3">
    <source>
        <dbReference type="ARBA" id="ARBA00022692"/>
    </source>
</evidence>
<evidence type="ECO:0008006" key="9">
    <source>
        <dbReference type="Google" id="ProtNLM"/>
    </source>
</evidence>
<dbReference type="InterPro" id="IPR044890">
    <property type="entry name" value="TMEM14_sf"/>
</dbReference>
<dbReference type="AlphaFoldDB" id="A0A6G0XJ54"/>
<evidence type="ECO:0000256" key="2">
    <source>
        <dbReference type="ARBA" id="ARBA00007590"/>
    </source>
</evidence>
<keyword evidence="8" id="KW-1185">Reference proteome</keyword>